<dbReference type="PANTHER" id="PTHR10584">
    <property type="entry name" value="SUGAR KINASE"/>
    <property type="match status" value="1"/>
</dbReference>
<evidence type="ECO:0000256" key="1">
    <source>
        <dbReference type="ARBA" id="ARBA00022679"/>
    </source>
</evidence>
<feature type="domain" description="Carbohydrate kinase PfkB" evidence="3">
    <location>
        <begin position="31"/>
        <end position="288"/>
    </location>
</feature>
<dbReference type="EMBL" id="JBEHHI010000002">
    <property type="protein sequence ID" value="MEX5728957.1"/>
    <property type="molecule type" value="Genomic_DNA"/>
</dbReference>
<protein>
    <submittedName>
        <fullName evidence="4">Pseudouridine kinase</fullName>
    </submittedName>
</protein>
<dbReference type="Pfam" id="PF00294">
    <property type="entry name" value="PfkB"/>
    <property type="match status" value="1"/>
</dbReference>
<dbReference type="SUPFAM" id="SSF53613">
    <property type="entry name" value="Ribokinase-like"/>
    <property type="match status" value="1"/>
</dbReference>
<gene>
    <name evidence="4" type="ORF">Ga0609869_002310</name>
</gene>
<proteinExistence type="predicted"/>
<dbReference type="RefSeq" id="WP_125404106.1">
    <property type="nucleotide sequence ID" value="NZ_JBEHHI010000002.1"/>
</dbReference>
<dbReference type="Proteomes" id="UP001560019">
    <property type="component" value="Unassembled WGS sequence"/>
</dbReference>
<organism evidence="4 5">
    <name type="scientific">Rhodovulum iodosum</name>
    <dbReference type="NCBI Taxonomy" id="68291"/>
    <lineage>
        <taxon>Bacteria</taxon>
        <taxon>Pseudomonadati</taxon>
        <taxon>Pseudomonadota</taxon>
        <taxon>Alphaproteobacteria</taxon>
        <taxon>Rhodobacterales</taxon>
        <taxon>Paracoccaceae</taxon>
        <taxon>Rhodovulum</taxon>
    </lineage>
</organism>
<keyword evidence="2 4" id="KW-0418">Kinase</keyword>
<dbReference type="InterPro" id="IPR029056">
    <property type="entry name" value="Ribokinase-like"/>
</dbReference>
<sequence length="296" mass="28538">MTTCPDTLCLGALGWDTVGHSAASLPVGADVAGRVSCQPGGVALNIARGLARAGRRPALLSAVGDDPEGAALLAACRAMGLDTRHVLHQPGQPTGRYLAIEGPQGLVAAIADTGALLAAGAAVIAPLTAGPLGSAEAPYPGPLVIDGNLDAALLARLAREPALARADLRVVAASPAKAGRLAPFLACAHATLYLNRAEAAALLAMPLPDAAAAAGALAAAGAARVLVTDGAGPAAALAGGTILTARPHRVRAGRVTGAGDALVAAHIAAALAGATPQSALAAALAAAADHITGTTP</sequence>
<comment type="caution">
    <text evidence="4">The sequence shown here is derived from an EMBL/GenBank/DDBJ whole genome shotgun (WGS) entry which is preliminary data.</text>
</comment>
<dbReference type="InterPro" id="IPR011611">
    <property type="entry name" value="PfkB_dom"/>
</dbReference>
<keyword evidence="5" id="KW-1185">Reference proteome</keyword>
<dbReference type="PANTHER" id="PTHR10584:SF166">
    <property type="entry name" value="RIBOKINASE"/>
    <property type="match status" value="1"/>
</dbReference>
<name>A0ABV3XUE3_9RHOB</name>
<dbReference type="GO" id="GO:0016301">
    <property type="term" value="F:kinase activity"/>
    <property type="evidence" value="ECO:0007669"/>
    <property type="project" value="UniProtKB-KW"/>
</dbReference>
<reference evidence="4 5" key="1">
    <citation type="submission" date="2024-06" db="EMBL/GenBank/DDBJ databases">
        <title>Genome of Rhodovulum iodosum, a marine photoferrotroph.</title>
        <authorList>
            <person name="Bianchini G."/>
            <person name="Nikeleit V."/>
            <person name="Kappler A."/>
            <person name="Bryce C."/>
            <person name="Sanchez-Baracaldo P."/>
        </authorList>
    </citation>
    <scope>NUCLEOTIDE SEQUENCE [LARGE SCALE GENOMIC DNA]</scope>
    <source>
        <strain evidence="4 5">UT/N1</strain>
    </source>
</reference>
<accession>A0ABV3XUE3</accession>
<evidence type="ECO:0000313" key="5">
    <source>
        <dbReference type="Proteomes" id="UP001560019"/>
    </source>
</evidence>
<keyword evidence="1" id="KW-0808">Transferase</keyword>
<evidence type="ECO:0000256" key="2">
    <source>
        <dbReference type="ARBA" id="ARBA00022777"/>
    </source>
</evidence>
<dbReference type="Gene3D" id="3.40.1190.20">
    <property type="match status" value="1"/>
</dbReference>
<evidence type="ECO:0000259" key="3">
    <source>
        <dbReference type="Pfam" id="PF00294"/>
    </source>
</evidence>
<evidence type="ECO:0000313" key="4">
    <source>
        <dbReference type="EMBL" id="MEX5728957.1"/>
    </source>
</evidence>